<feature type="non-terminal residue" evidence="3">
    <location>
        <position position="623"/>
    </location>
</feature>
<dbReference type="STRING" id="6182.A0A4Z2DQM7"/>
<feature type="compositionally biased region" description="Low complexity" evidence="2">
    <location>
        <begin position="474"/>
        <end position="491"/>
    </location>
</feature>
<evidence type="ECO:0000256" key="2">
    <source>
        <dbReference type="SAM" id="MobiDB-lite"/>
    </source>
</evidence>
<feature type="coiled-coil region" evidence="1">
    <location>
        <begin position="45"/>
        <end position="72"/>
    </location>
</feature>
<organism evidence="3 4">
    <name type="scientific">Schistosoma japonicum</name>
    <name type="common">Blood fluke</name>
    <dbReference type="NCBI Taxonomy" id="6182"/>
    <lineage>
        <taxon>Eukaryota</taxon>
        <taxon>Metazoa</taxon>
        <taxon>Spiralia</taxon>
        <taxon>Lophotrochozoa</taxon>
        <taxon>Platyhelminthes</taxon>
        <taxon>Trematoda</taxon>
        <taxon>Digenea</taxon>
        <taxon>Strigeidida</taxon>
        <taxon>Schistosomatoidea</taxon>
        <taxon>Schistosomatidae</taxon>
        <taxon>Schistosoma</taxon>
    </lineage>
</organism>
<evidence type="ECO:0000313" key="3">
    <source>
        <dbReference type="EMBL" id="TNN18732.1"/>
    </source>
</evidence>
<gene>
    <name evidence="3" type="ORF">EWB00_009910</name>
</gene>
<reference evidence="3 4" key="1">
    <citation type="submission" date="2019-03" db="EMBL/GenBank/DDBJ databases">
        <title>An improved genome assembly of the fluke Schistosoma japonicum.</title>
        <authorList>
            <person name="Hu W."/>
            <person name="Luo F."/>
            <person name="Yin M."/>
            <person name="Mo X."/>
            <person name="Sun C."/>
            <person name="Wu Q."/>
            <person name="Zhu B."/>
            <person name="Xiang M."/>
            <person name="Wang J."/>
            <person name="Wang Y."/>
            <person name="Zhang T."/>
            <person name="Xu B."/>
            <person name="Zheng H."/>
            <person name="Feng Z."/>
        </authorList>
    </citation>
    <scope>NUCLEOTIDE SEQUENCE [LARGE SCALE GENOMIC DNA]</scope>
    <source>
        <strain evidence="3">HuSjv2</strain>
        <tissue evidence="3">Worms</tissue>
    </source>
</reference>
<evidence type="ECO:0000256" key="1">
    <source>
        <dbReference type="SAM" id="Coils"/>
    </source>
</evidence>
<feature type="region of interest" description="Disordered" evidence="2">
    <location>
        <begin position="473"/>
        <end position="495"/>
    </location>
</feature>
<accession>A0A4Z2DQM7</accession>
<dbReference type="AlphaFoldDB" id="A0A4Z2DQM7"/>
<proteinExistence type="predicted"/>
<dbReference type="OrthoDB" id="6284195at2759"/>
<keyword evidence="4" id="KW-1185">Reference proteome</keyword>
<name>A0A4Z2DQM7_SCHJA</name>
<sequence>MENNVDHLINTTDINSKSFHEKIQRNHTECNHPWNILSGVIEKVKQECFERVKHLEQENLLLQQRYKELEERVLPLTTSLNGQEYSKEFLKCLYSTQMNPTDINFKLTPNDNAKNSDTIEQLTNLLLYTNISQKYPLNLFNKTLHSYCQQYTLPLRNSLLTDDLCVHTTETTTEKGDMNSINNVTNNVSKKITNSYHPIEYSSSNYSYTKQQINDNDKNNVSLNNPINCFQLSSIPNEYTTHKPCQPSNTDTIQMYHVHQMDSIHFNWLRSESLPDLQYTNINCLLNESCYRTNSLIKLSNSSFKSLNSNHPMTCRNKEMMLSSGELSQHDTTFNTSNTSSTSQLTHNINIRDDLIIDTNKHNIHWLNRPLPKGWKPLQNLSFNKILPTSTGTHGHIILGTRSLPLICNKSIENRKKISYSTLLSNDNSILNSCKYSHSYRNLHVNNVQLNTIIEVDSSPSSFHDSLANKVKCNNDTNDSNENSNNNNNDINNKDNIESNQCLQQEHEEQMIKSIQYPKFYVSPDHSIESISTSKQILLRDQKLRYQYPLRSTVISSNHNLLHVPRSYDLETHINYHDTFRKLHNAREHLKFSVFSDTELLTGKFTITSTDDSAIDSGDDDLP</sequence>
<evidence type="ECO:0000313" key="4">
    <source>
        <dbReference type="Proteomes" id="UP000311919"/>
    </source>
</evidence>
<protein>
    <submittedName>
        <fullName evidence="3">Uncharacterized protein</fullName>
    </submittedName>
</protein>
<dbReference type="Proteomes" id="UP000311919">
    <property type="component" value="Unassembled WGS sequence"/>
</dbReference>
<keyword evidence="1" id="KW-0175">Coiled coil</keyword>
<dbReference type="EMBL" id="SKCS01000066">
    <property type="protein sequence ID" value="TNN18732.1"/>
    <property type="molecule type" value="Genomic_DNA"/>
</dbReference>
<comment type="caution">
    <text evidence="3">The sequence shown here is derived from an EMBL/GenBank/DDBJ whole genome shotgun (WGS) entry which is preliminary data.</text>
</comment>